<keyword evidence="2" id="KW-1185">Reference proteome</keyword>
<reference evidence="2" key="1">
    <citation type="journal article" date="2019" name="Int. J. Syst. Evol. Microbiol.">
        <title>The Global Catalogue of Microorganisms (GCM) 10K type strain sequencing project: providing services to taxonomists for standard genome sequencing and annotation.</title>
        <authorList>
            <consortium name="The Broad Institute Genomics Platform"/>
            <consortium name="The Broad Institute Genome Sequencing Center for Infectious Disease"/>
            <person name="Wu L."/>
            <person name="Ma J."/>
        </authorList>
    </citation>
    <scope>NUCLEOTIDE SEQUENCE [LARGE SCALE GENOMIC DNA]</scope>
    <source>
        <strain evidence="2">PCU 266</strain>
    </source>
</reference>
<evidence type="ECO:0000313" key="1">
    <source>
        <dbReference type="EMBL" id="MFC5154137.1"/>
    </source>
</evidence>
<dbReference type="Proteomes" id="UP001596160">
    <property type="component" value="Unassembled WGS sequence"/>
</dbReference>
<dbReference type="Pfam" id="PF20329">
    <property type="entry name" value="DUF6624"/>
    <property type="match status" value="1"/>
</dbReference>
<accession>A0ABW0AK82</accession>
<dbReference type="RefSeq" id="WP_344480161.1">
    <property type="nucleotide sequence ID" value="NZ_BAAASB010000014.1"/>
</dbReference>
<dbReference type="InterPro" id="IPR046732">
    <property type="entry name" value="DUF6624"/>
</dbReference>
<proteinExistence type="predicted"/>
<comment type="caution">
    <text evidence="1">The sequence shown here is derived from an EMBL/GenBank/DDBJ whole genome shotgun (WGS) entry which is preliminary data.</text>
</comment>
<dbReference type="EMBL" id="JBHSKP010000013">
    <property type="protein sequence ID" value="MFC5154137.1"/>
    <property type="molecule type" value="Genomic_DNA"/>
</dbReference>
<protein>
    <submittedName>
        <fullName evidence="1">DUF6624 domain-containing protein</fullName>
    </submittedName>
</protein>
<evidence type="ECO:0000313" key="2">
    <source>
        <dbReference type="Proteomes" id="UP001596160"/>
    </source>
</evidence>
<gene>
    <name evidence="1" type="ORF">ACFPRH_20590</name>
</gene>
<organism evidence="1 2">
    <name type="scientific">Streptomyces amakusaensis</name>
    <dbReference type="NCBI Taxonomy" id="67271"/>
    <lineage>
        <taxon>Bacteria</taxon>
        <taxon>Bacillati</taxon>
        <taxon>Actinomycetota</taxon>
        <taxon>Actinomycetes</taxon>
        <taxon>Kitasatosporales</taxon>
        <taxon>Streptomycetaceae</taxon>
        <taxon>Streptomyces</taxon>
    </lineage>
</organism>
<name>A0ABW0AK82_9ACTN</name>
<sequence length="330" mass="35373">MGSEPGAALAEPVLAPDQAAVLAMTGWGVAHEDMARAHDWTPAQVTNLVEEAVWALGAQSPAEAVHIAYERGIVPRPTRRLDTGGWSPLDLRIWQALTVHPDVSRIAKALGRGEAAVAETIDSLLGRTGARTPAHLVTCGHALGILGRPDLHDPDTDLATPTHPDLARDLVQRATSAQPGWTALLTDEMSATQRAALRETDRVNTAWLLGVVDRHGWPGDHLVGRTGSRAAWLLALHAPSTREQCFLLTAMAVAAGHGQADRAQWARLYDQVCVATGQPQLFMTYPAPDHARHLTPVPELLNARRAAAGLPLEPSFPSAYAHPDAEVMVR</sequence>